<dbReference type="Pfam" id="PF07690">
    <property type="entry name" value="MFS_1"/>
    <property type="match status" value="1"/>
</dbReference>
<name>A0A7S8RH51_9MICO</name>
<dbReference type="GO" id="GO:0005886">
    <property type="term" value="C:plasma membrane"/>
    <property type="evidence" value="ECO:0007669"/>
    <property type="project" value="UniProtKB-SubCell"/>
</dbReference>
<keyword evidence="2 5" id="KW-0812">Transmembrane</keyword>
<protein>
    <submittedName>
        <fullName evidence="7">MFS transporter</fullName>
    </submittedName>
</protein>
<feature type="domain" description="Major facilitator superfamily (MFS) profile" evidence="6">
    <location>
        <begin position="226"/>
        <end position="406"/>
    </location>
</feature>
<dbReference type="RefSeq" id="WP_195692330.1">
    <property type="nucleotide sequence ID" value="NZ_CP064760.1"/>
</dbReference>
<feature type="transmembrane region" description="Helical" evidence="5">
    <location>
        <begin position="378"/>
        <end position="401"/>
    </location>
</feature>
<feature type="transmembrane region" description="Helical" evidence="5">
    <location>
        <begin position="348"/>
        <end position="372"/>
    </location>
</feature>
<dbReference type="Proteomes" id="UP000594480">
    <property type="component" value="Chromosome"/>
</dbReference>
<dbReference type="SUPFAM" id="SSF103473">
    <property type="entry name" value="MFS general substrate transporter"/>
    <property type="match status" value="1"/>
</dbReference>
<dbReference type="PANTHER" id="PTHR23542:SF1">
    <property type="entry name" value="MAJOR FACILITATOR SUPERFAMILY (MFS) PROFILE DOMAIN-CONTAINING PROTEIN"/>
    <property type="match status" value="1"/>
</dbReference>
<comment type="subcellular location">
    <subcellularLocation>
        <location evidence="1">Cell membrane</location>
        <topology evidence="1">Multi-pass membrane protein</topology>
    </subcellularLocation>
</comment>
<accession>A0A7S8RH51</accession>
<feature type="transmembrane region" description="Helical" evidence="5">
    <location>
        <begin position="177"/>
        <end position="195"/>
    </location>
</feature>
<evidence type="ECO:0000256" key="2">
    <source>
        <dbReference type="ARBA" id="ARBA00022692"/>
    </source>
</evidence>
<dbReference type="Gene3D" id="1.20.1250.20">
    <property type="entry name" value="MFS general substrate transporter like domains"/>
    <property type="match status" value="1"/>
</dbReference>
<feature type="transmembrane region" description="Helical" evidence="5">
    <location>
        <begin position="12"/>
        <end position="32"/>
    </location>
</feature>
<sequence length="406" mass="40173">MTDPSSGRSALAAYRALPSLAGWGYLIATSLGRLPVSMVPLAILTLATSATGSIAVGGIAAAATALGEAIGAPVGGALSDRWGQRRVLMIGVVTNVAFAVAFVLAIGHVPDGVAVVLAGVTGLSLPQVGPLSRVRWLAMSREDVSAAFAFEGVVDEVVYIIGPALVGIVAVVFSPQISLLAAAALIAVFVTQFALHRSAALVSRRDEKSDADVVGAADSGRGRSAMAALVLAGMLAMGVFFGASQAGLTAFARAEGVPDAGALFYAVMAVGSAVTTMAMVALPPSIGPWMRWIGAAVGMALGAVGMALAPTVLILLVFAVFAGAFQGPALLTLYGVAGSIAERGRAGVLMTLTGSGVVVGVGIGTAVGGAGASVGGAAAAFSLVVAASVLLALLGATARLVRRDRR</sequence>
<dbReference type="PANTHER" id="PTHR23542">
    <property type="match status" value="1"/>
</dbReference>
<feature type="transmembrane region" description="Helical" evidence="5">
    <location>
        <begin position="38"/>
        <end position="66"/>
    </location>
</feature>
<evidence type="ECO:0000256" key="1">
    <source>
        <dbReference type="ARBA" id="ARBA00004651"/>
    </source>
</evidence>
<dbReference type="GO" id="GO:0022857">
    <property type="term" value="F:transmembrane transporter activity"/>
    <property type="evidence" value="ECO:0007669"/>
    <property type="project" value="InterPro"/>
</dbReference>
<keyword evidence="3 5" id="KW-1133">Transmembrane helix</keyword>
<keyword evidence="8" id="KW-1185">Reference proteome</keyword>
<feature type="transmembrane region" description="Helical" evidence="5">
    <location>
        <begin position="314"/>
        <end position="336"/>
    </location>
</feature>
<evidence type="ECO:0000256" key="5">
    <source>
        <dbReference type="SAM" id="Phobius"/>
    </source>
</evidence>
<dbReference type="InterPro" id="IPR011701">
    <property type="entry name" value="MFS"/>
</dbReference>
<feature type="transmembrane region" description="Helical" evidence="5">
    <location>
        <begin position="225"/>
        <end position="243"/>
    </location>
</feature>
<dbReference type="InterPro" id="IPR036259">
    <property type="entry name" value="MFS_trans_sf"/>
</dbReference>
<evidence type="ECO:0000259" key="6">
    <source>
        <dbReference type="PROSITE" id="PS50850"/>
    </source>
</evidence>
<keyword evidence="4 5" id="KW-0472">Membrane</keyword>
<dbReference type="PROSITE" id="PS50850">
    <property type="entry name" value="MFS"/>
    <property type="match status" value="1"/>
</dbReference>
<dbReference type="AlphaFoldDB" id="A0A7S8RH51"/>
<proteinExistence type="predicted"/>
<dbReference type="KEGG" id="msf:IT882_13870"/>
<evidence type="ECO:0000313" key="8">
    <source>
        <dbReference type="Proteomes" id="UP000594480"/>
    </source>
</evidence>
<evidence type="ECO:0000256" key="3">
    <source>
        <dbReference type="ARBA" id="ARBA00022989"/>
    </source>
</evidence>
<feature type="transmembrane region" description="Helical" evidence="5">
    <location>
        <begin position="289"/>
        <end position="308"/>
    </location>
</feature>
<reference evidence="7 8" key="1">
    <citation type="submission" date="2020-11" db="EMBL/GenBank/DDBJ databases">
        <title>Amino acid is mineralized and recycled by bacteria in oceanic microbiome.</title>
        <authorList>
            <person name="Zheng L.Y."/>
        </authorList>
    </citation>
    <scope>NUCLEOTIDE SEQUENCE [LARGE SCALE GENOMIC DNA]</scope>
    <source>
        <strain evidence="7 8">A32-1</strain>
    </source>
</reference>
<dbReference type="InterPro" id="IPR020846">
    <property type="entry name" value="MFS_dom"/>
</dbReference>
<organism evidence="7 8">
    <name type="scientific">Microbacterium schleiferi</name>
    <dbReference type="NCBI Taxonomy" id="69362"/>
    <lineage>
        <taxon>Bacteria</taxon>
        <taxon>Bacillati</taxon>
        <taxon>Actinomycetota</taxon>
        <taxon>Actinomycetes</taxon>
        <taxon>Micrococcales</taxon>
        <taxon>Microbacteriaceae</taxon>
        <taxon>Microbacterium</taxon>
    </lineage>
</organism>
<evidence type="ECO:0000313" key="7">
    <source>
        <dbReference type="EMBL" id="QPE04252.1"/>
    </source>
</evidence>
<feature type="transmembrane region" description="Helical" evidence="5">
    <location>
        <begin position="87"/>
        <end position="107"/>
    </location>
</feature>
<evidence type="ECO:0000256" key="4">
    <source>
        <dbReference type="ARBA" id="ARBA00023136"/>
    </source>
</evidence>
<gene>
    <name evidence="7" type="ORF">IT882_13870</name>
</gene>
<dbReference type="EMBL" id="CP064760">
    <property type="protein sequence ID" value="QPE04252.1"/>
    <property type="molecule type" value="Genomic_DNA"/>
</dbReference>
<feature type="transmembrane region" description="Helical" evidence="5">
    <location>
        <begin position="263"/>
        <end position="282"/>
    </location>
</feature>